<dbReference type="InterPro" id="IPR051092">
    <property type="entry name" value="FYVE_RhoGEF_PH"/>
</dbReference>
<gene>
    <name evidence="3" type="ORF">PSON_ATCC_30995.1.T0170399</name>
</gene>
<evidence type="ECO:0000313" key="3">
    <source>
        <dbReference type="EMBL" id="CAD8063418.1"/>
    </source>
</evidence>
<evidence type="ECO:0008006" key="5">
    <source>
        <dbReference type="Google" id="ProtNLM"/>
    </source>
</evidence>
<evidence type="ECO:0000259" key="1">
    <source>
        <dbReference type="PROSITE" id="PS50010"/>
    </source>
</evidence>
<dbReference type="PANTHER" id="PTHR12673">
    <property type="entry name" value="FACIOGENITAL DYSPLASIA PROTEIN"/>
    <property type="match status" value="1"/>
</dbReference>
<dbReference type="GO" id="GO:0005737">
    <property type="term" value="C:cytoplasm"/>
    <property type="evidence" value="ECO:0007669"/>
    <property type="project" value="TreeGrafter"/>
</dbReference>
<feature type="domain" description="FERM" evidence="2">
    <location>
        <begin position="607"/>
        <end position="944"/>
    </location>
</feature>
<organism evidence="3 4">
    <name type="scientific">Paramecium sonneborni</name>
    <dbReference type="NCBI Taxonomy" id="65129"/>
    <lineage>
        <taxon>Eukaryota</taxon>
        <taxon>Sar</taxon>
        <taxon>Alveolata</taxon>
        <taxon>Ciliophora</taxon>
        <taxon>Intramacronucleata</taxon>
        <taxon>Oligohymenophorea</taxon>
        <taxon>Peniculida</taxon>
        <taxon>Parameciidae</taxon>
        <taxon>Paramecium</taxon>
    </lineage>
</organism>
<sequence>MKNKYGQVQLNNKQIMKVGGRGALDNTGNKTKKKEFQIQLIDQPSQNKNQLAQTNLQKKKEIAAKKIYRFLYKIYKQKEKQHRYRKFIIDELINTERNYVHDLKILIVIQSQVRQWLNKQQIEMIFNNLQQLYDLNSPFLQDLEGFLPYKRYKLLGPIIKGLAPFFKVYFTYYEGFNKAMTTLKQCINEKEDFRKYLKNMSQIKDYNNQDIESFLIKPVQRIPKYNLLLLDLLKHTDKIHPDYKNLSECLELFKKINDDNNQNMDRFLSSKLFDIDKWFGTKLNQKLVNSKRKYITELLTSTLDQHNKVINVTAFILSDLVIIGERQDNQYQYVQSVFLDERSGCLDVENQQHLQNIYILQGINGQSITFIEQTPQDKIEKMAKLQNIIQECKVQSKYTFQRLASRQGSEVNFQLNKIKVTALGLDERQENLSSYKVYIIEVGIDEVFQKLFLRFSQCIKIQEYIKKKYPKHQFHYLKQNTTISLLNDQKEIESRMIAIPLFVQSILISDIPRQDLQILKDLGLPENFYELPSKANEFRNQRNGPQKGPDRFSYVSPTRTLIKTVDYGNDSQSFQNNQCNRRLLSASSLISRNITLVEEKKNKKEKDTIQIIVNHAIPQEKPWEFNIQNNTKVLHVLDQIQKILQLKEIYDFKLYIFDNKSRVKILQNDENICDLFGDSFIFAKKKKELWFKKLLYQDLDNEKSLLQSDNTRMKLLYYQLVRDIQISTLPFPTQNQYIKLAAIHLYLQKCNLSYDVIQQIIPATILQLKQREYWNCVVNQEFKDFKSSMDNQKSTKVEINEPQEIVKAKQKGLFSSFIQSTQTQFSKVENLDSDQKNPMIQFISECLKNDFCIQQLFQVVCKEALQQFGEQNLVLGISYQGIRLYSSSKDRIWEKIDQPQSFNVFPGFIEIAYKGKKFKFETNQGFQIQSLFDEYQSIKYQNQE</sequence>
<dbReference type="OrthoDB" id="660555at2759"/>
<dbReference type="Proteomes" id="UP000692954">
    <property type="component" value="Unassembled WGS sequence"/>
</dbReference>
<comment type="caution">
    <text evidence="3">The sequence shown here is derived from an EMBL/GenBank/DDBJ whole genome shotgun (WGS) entry which is preliminary data.</text>
</comment>
<name>A0A8S1L6B4_9CILI</name>
<reference evidence="3" key="1">
    <citation type="submission" date="2021-01" db="EMBL/GenBank/DDBJ databases">
        <authorList>
            <consortium name="Genoscope - CEA"/>
            <person name="William W."/>
        </authorList>
    </citation>
    <scope>NUCLEOTIDE SEQUENCE</scope>
</reference>
<dbReference type="Pfam" id="PF00621">
    <property type="entry name" value="RhoGEF"/>
    <property type="match status" value="1"/>
</dbReference>
<dbReference type="InterPro" id="IPR000219">
    <property type="entry name" value="DH_dom"/>
</dbReference>
<protein>
    <recommendedName>
        <fullName evidence="5">DH domain-containing protein</fullName>
    </recommendedName>
</protein>
<keyword evidence="4" id="KW-1185">Reference proteome</keyword>
<dbReference type="SMART" id="SM00325">
    <property type="entry name" value="RhoGEF"/>
    <property type="match status" value="1"/>
</dbReference>
<accession>A0A8S1L6B4</accession>
<dbReference type="PROSITE" id="PS50010">
    <property type="entry name" value="DH_2"/>
    <property type="match status" value="1"/>
</dbReference>
<dbReference type="PROSITE" id="PS50057">
    <property type="entry name" value="FERM_3"/>
    <property type="match status" value="1"/>
</dbReference>
<evidence type="ECO:0000313" key="4">
    <source>
        <dbReference type="Proteomes" id="UP000692954"/>
    </source>
</evidence>
<feature type="domain" description="DH" evidence="1">
    <location>
        <begin position="84"/>
        <end position="263"/>
    </location>
</feature>
<dbReference type="PANTHER" id="PTHR12673:SF159">
    <property type="entry name" value="LD03170P"/>
    <property type="match status" value="1"/>
</dbReference>
<dbReference type="InterPro" id="IPR000299">
    <property type="entry name" value="FERM_domain"/>
</dbReference>
<dbReference type="CDD" id="cd00160">
    <property type="entry name" value="RhoGEF"/>
    <property type="match status" value="1"/>
</dbReference>
<dbReference type="EMBL" id="CAJJDN010000017">
    <property type="protein sequence ID" value="CAD8063418.1"/>
    <property type="molecule type" value="Genomic_DNA"/>
</dbReference>
<proteinExistence type="predicted"/>
<dbReference type="AlphaFoldDB" id="A0A8S1L6B4"/>
<dbReference type="GO" id="GO:0005085">
    <property type="term" value="F:guanyl-nucleotide exchange factor activity"/>
    <property type="evidence" value="ECO:0007669"/>
    <property type="project" value="InterPro"/>
</dbReference>
<evidence type="ECO:0000259" key="2">
    <source>
        <dbReference type="PROSITE" id="PS50057"/>
    </source>
</evidence>